<dbReference type="RefSeq" id="WP_235176696.1">
    <property type="nucleotide sequence ID" value="NZ_JAKFFV010000002.1"/>
</dbReference>
<dbReference type="AlphaFoldDB" id="A0A9X1Q9Z9"/>
<name>A0A9X1Q9Z9_9BACT</name>
<accession>A0A9X1Q9Z9</accession>
<organism evidence="1 2">
    <name type="scientific">Dyadobacter chenhuakuii</name>
    <dbReference type="NCBI Taxonomy" id="2909339"/>
    <lineage>
        <taxon>Bacteria</taxon>
        <taxon>Pseudomonadati</taxon>
        <taxon>Bacteroidota</taxon>
        <taxon>Cytophagia</taxon>
        <taxon>Cytophagales</taxon>
        <taxon>Spirosomataceae</taxon>
        <taxon>Dyadobacter</taxon>
    </lineage>
</organism>
<proteinExistence type="predicted"/>
<reference evidence="1" key="1">
    <citation type="submission" date="2022-01" db="EMBL/GenBank/DDBJ databases">
        <title>Novel species in genus Dyadobacter.</title>
        <authorList>
            <person name="Ma C."/>
        </authorList>
    </citation>
    <scope>NUCLEOTIDE SEQUENCE</scope>
    <source>
        <strain evidence="1">CY357</strain>
    </source>
</reference>
<comment type="caution">
    <text evidence="1">The sequence shown here is derived from an EMBL/GenBank/DDBJ whole genome shotgun (WGS) entry which is preliminary data.</text>
</comment>
<evidence type="ECO:0000313" key="2">
    <source>
        <dbReference type="Proteomes" id="UP001139411"/>
    </source>
</evidence>
<dbReference type="Proteomes" id="UP001139411">
    <property type="component" value="Unassembled WGS sequence"/>
</dbReference>
<evidence type="ECO:0000313" key="1">
    <source>
        <dbReference type="EMBL" id="MCF2497204.1"/>
    </source>
</evidence>
<protein>
    <submittedName>
        <fullName evidence="1">Uncharacterized protein</fullName>
    </submittedName>
</protein>
<sequence length="198" mass="22882">MKTIHLFDQYDLDSLFLKKTNEVNDLISEWPDAYFAPEQIELHISSLKNDQQLKLPQLDFLNGRQELCERIYPVSVYQPGRNNKAKVKVSVLIVHYAFNGQTYLLGCRPPIDVPAPIGEWQADTVSQHISVEYMDYEKYPKKTLAAHQEYAAGLQRCYESLQTAFAEFNNRLDDIIKTAISQKSGEMDDMHRLLALLR</sequence>
<dbReference type="EMBL" id="JAKFFV010000002">
    <property type="protein sequence ID" value="MCF2497204.1"/>
    <property type="molecule type" value="Genomic_DNA"/>
</dbReference>
<gene>
    <name evidence="1" type="ORF">L0661_02725</name>
</gene>